<feature type="domain" description="Ig-like" evidence="9">
    <location>
        <begin position="4"/>
        <end position="41"/>
    </location>
</feature>
<evidence type="ECO:0000256" key="1">
    <source>
        <dbReference type="ARBA" id="ARBA00004167"/>
    </source>
</evidence>
<accession>A0ABD0PLP1</accession>
<dbReference type="Pfam" id="PF13927">
    <property type="entry name" value="Ig_3"/>
    <property type="match status" value="1"/>
</dbReference>
<dbReference type="PROSITE" id="PS50835">
    <property type="entry name" value="IG_LIKE"/>
    <property type="match status" value="1"/>
</dbReference>
<keyword evidence="6" id="KW-0472">Membrane</keyword>
<dbReference type="PANTHER" id="PTHR44170:SF9">
    <property type="entry name" value="ROUNDABOUT GUIDANCE RECEPTOR 1"/>
    <property type="match status" value="1"/>
</dbReference>
<dbReference type="SUPFAM" id="SSF48726">
    <property type="entry name" value="Immunoglobulin"/>
    <property type="match status" value="1"/>
</dbReference>
<proteinExistence type="predicted"/>
<gene>
    <name evidence="10" type="ORF">M9458_030936</name>
</gene>
<dbReference type="GO" id="GO:0016020">
    <property type="term" value="C:membrane"/>
    <property type="evidence" value="ECO:0007669"/>
    <property type="project" value="UniProtKB-SubCell"/>
</dbReference>
<evidence type="ECO:0000313" key="10">
    <source>
        <dbReference type="EMBL" id="KAL0174968.1"/>
    </source>
</evidence>
<evidence type="ECO:0000256" key="3">
    <source>
        <dbReference type="ARBA" id="ARBA00022729"/>
    </source>
</evidence>
<reference evidence="10 11" key="1">
    <citation type="submission" date="2024-05" db="EMBL/GenBank/DDBJ databases">
        <title>Genome sequencing and assembly of Indian major carp, Cirrhinus mrigala (Hamilton, 1822).</title>
        <authorList>
            <person name="Mohindra V."/>
            <person name="Chowdhury L.M."/>
            <person name="Lal K."/>
            <person name="Jena J.K."/>
        </authorList>
    </citation>
    <scope>NUCLEOTIDE SEQUENCE [LARGE SCALE GENOMIC DNA]</scope>
    <source>
        <strain evidence="10">CM1030</strain>
        <tissue evidence="10">Blood</tissue>
    </source>
</reference>
<keyword evidence="5" id="KW-1133">Transmembrane helix</keyword>
<protein>
    <recommendedName>
        <fullName evidence="9">Ig-like domain-containing protein</fullName>
    </recommendedName>
</protein>
<evidence type="ECO:0000313" key="11">
    <source>
        <dbReference type="Proteomes" id="UP001529510"/>
    </source>
</evidence>
<evidence type="ECO:0000256" key="4">
    <source>
        <dbReference type="ARBA" id="ARBA00022737"/>
    </source>
</evidence>
<dbReference type="Gene3D" id="2.60.40.10">
    <property type="entry name" value="Immunoglobulins"/>
    <property type="match status" value="1"/>
</dbReference>
<sequence length="70" mass="7567">RPPPVVRQGPTNQTVAVDGTVVLGCQATGTPTPTILWRKDGVLVSTHDSRLKQLDTGALQIRYAKHHIKA</sequence>
<dbReference type="InterPro" id="IPR036179">
    <property type="entry name" value="Ig-like_dom_sf"/>
</dbReference>
<evidence type="ECO:0000259" key="9">
    <source>
        <dbReference type="PROSITE" id="PS50835"/>
    </source>
</evidence>
<keyword evidence="3" id="KW-0732">Signal</keyword>
<comment type="subcellular location">
    <subcellularLocation>
        <location evidence="1">Membrane</location>
        <topology evidence="1">Single-pass membrane protein</topology>
    </subcellularLocation>
</comment>
<evidence type="ECO:0000256" key="7">
    <source>
        <dbReference type="ARBA" id="ARBA00023157"/>
    </source>
</evidence>
<keyword evidence="8" id="KW-0393">Immunoglobulin domain</keyword>
<keyword evidence="7" id="KW-1015">Disulfide bond</keyword>
<evidence type="ECO:0000256" key="8">
    <source>
        <dbReference type="ARBA" id="ARBA00023319"/>
    </source>
</evidence>
<dbReference type="InterPro" id="IPR007110">
    <property type="entry name" value="Ig-like_dom"/>
</dbReference>
<name>A0ABD0PLP1_CIRMR</name>
<dbReference type="PANTHER" id="PTHR44170">
    <property type="entry name" value="PROTEIN SIDEKICK"/>
    <property type="match status" value="1"/>
</dbReference>
<dbReference type="EMBL" id="JAMKFB020000015">
    <property type="protein sequence ID" value="KAL0174968.1"/>
    <property type="molecule type" value="Genomic_DNA"/>
</dbReference>
<keyword evidence="2" id="KW-0812">Transmembrane</keyword>
<keyword evidence="4" id="KW-0677">Repeat</keyword>
<keyword evidence="11" id="KW-1185">Reference proteome</keyword>
<dbReference type="InterPro" id="IPR013783">
    <property type="entry name" value="Ig-like_fold"/>
</dbReference>
<organism evidence="10 11">
    <name type="scientific">Cirrhinus mrigala</name>
    <name type="common">Mrigala</name>
    <dbReference type="NCBI Taxonomy" id="683832"/>
    <lineage>
        <taxon>Eukaryota</taxon>
        <taxon>Metazoa</taxon>
        <taxon>Chordata</taxon>
        <taxon>Craniata</taxon>
        <taxon>Vertebrata</taxon>
        <taxon>Euteleostomi</taxon>
        <taxon>Actinopterygii</taxon>
        <taxon>Neopterygii</taxon>
        <taxon>Teleostei</taxon>
        <taxon>Ostariophysi</taxon>
        <taxon>Cypriniformes</taxon>
        <taxon>Cyprinidae</taxon>
        <taxon>Labeoninae</taxon>
        <taxon>Labeonini</taxon>
        <taxon>Cirrhinus</taxon>
    </lineage>
</organism>
<dbReference type="Proteomes" id="UP001529510">
    <property type="component" value="Unassembled WGS sequence"/>
</dbReference>
<evidence type="ECO:0000256" key="6">
    <source>
        <dbReference type="ARBA" id="ARBA00023136"/>
    </source>
</evidence>
<comment type="caution">
    <text evidence="10">The sequence shown here is derived from an EMBL/GenBank/DDBJ whole genome shotgun (WGS) entry which is preliminary data.</text>
</comment>
<evidence type="ECO:0000256" key="5">
    <source>
        <dbReference type="ARBA" id="ARBA00022989"/>
    </source>
</evidence>
<feature type="non-terminal residue" evidence="10">
    <location>
        <position position="1"/>
    </location>
</feature>
<evidence type="ECO:0000256" key="2">
    <source>
        <dbReference type="ARBA" id="ARBA00022692"/>
    </source>
</evidence>
<dbReference type="FunFam" id="2.60.40.10:FF:000008">
    <property type="entry name" value="roundabout homolog 2 isoform X2"/>
    <property type="match status" value="1"/>
</dbReference>
<dbReference type="AlphaFoldDB" id="A0ABD0PLP1"/>
<dbReference type="GO" id="GO:0007399">
    <property type="term" value="P:nervous system development"/>
    <property type="evidence" value="ECO:0007669"/>
    <property type="project" value="UniProtKB-ARBA"/>
</dbReference>